<dbReference type="SMART" id="SM00110">
    <property type="entry name" value="C1Q"/>
    <property type="match status" value="1"/>
</dbReference>
<reference evidence="7" key="2">
    <citation type="journal article" date="2021" name="Genome Biol. Evol.">
        <title>Developing a high-quality reference genome for a parasitic bivalve with doubly uniparental inheritance (Bivalvia: Unionida).</title>
        <authorList>
            <person name="Smith C.H."/>
        </authorList>
    </citation>
    <scope>NUCLEOTIDE SEQUENCE</scope>
    <source>
        <strain evidence="7">CHS0354</strain>
        <tissue evidence="7">Mantle</tissue>
    </source>
</reference>
<dbReference type="Pfam" id="PF00386">
    <property type="entry name" value="C1q"/>
    <property type="match status" value="1"/>
</dbReference>
<dbReference type="PANTHER" id="PTHR22923">
    <property type="entry name" value="CEREBELLIN-RELATED"/>
    <property type="match status" value="1"/>
</dbReference>
<proteinExistence type="predicted"/>
<feature type="chain" id="PRO_5042065366" description="C1q domain-containing protein" evidence="5">
    <location>
        <begin position="17"/>
        <end position="202"/>
    </location>
</feature>
<evidence type="ECO:0000256" key="1">
    <source>
        <dbReference type="ARBA" id="ARBA00004613"/>
    </source>
</evidence>
<reference evidence="7" key="1">
    <citation type="journal article" date="2021" name="Genome Biol. Evol.">
        <title>A High-Quality Reference Genome for a Parasitic Bivalve with Doubly Uniparental Inheritance (Bivalvia: Unionida).</title>
        <authorList>
            <person name="Smith C.H."/>
        </authorList>
    </citation>
    <scope>NUCLEOTIDE SEQUENCE</scope>
    <source>
        <strain evidence="7">CHS0354</strain>
    </source>
</reference>
<gene>
    <name evidence="7" type="ORF">CHS0354_006095</name>
</gene>
<dbReference type="PROSITE" id="PS50871">
    <property type="entry name" value="C1Q"/>
    <property type="match status" value="1"/>
</dbReference>
<evidence type="ECO:0000256" key="3">
    <source>
        <dbReference type="ARBA" id="ARBA00022729"/>
    </source>
</evidence>
<comment type="subcellular location">
    <subcellularLocation>
        <location evidence="1">Secreted</location>
    </subcellularLocation>
</comment>
<evidence type="ECO:0000313" key="8">
    <source>
        <dbReference type="Proteomes" id="UP001195483"/>
    </source>
</evidence>
<feature type="signal peptide" evidence="5">
    <location>
        <begin position="1"/>
        <end position="16"/>
    </location>
</feature>
<evidence type="ECO:0000313" key="7">
    <source>
        <dbReference type="EMBL" id="KAK3597740.1"/>
    </source>
</evidence>
<evidence type="ECO:0000256" key="2">
    <source>
        <dbReference type="ARBA" id="ARBA00022525"/>
    </source>
</evidence>
<feature type="coiled-coil region" evidence="4">
    <location>
        <begin position="20"/>
        <end position="47"/>
    </location>
</feature>
<comment type="caution">
    <text evidence="7">The sequence shown here is derived from an EMBL/GenBank/DDBJ whole genome shotgun (WGS) entry which is preliminary data.</text>
</comment>
<keyword evidence="2" id="KW-0964">Secreted</keyword>
<keyword evidence="3 5" id="KW-0732">Signal</keyword>
<keyword evidence="8" id="KW-1185">Reference proteome</keyword>
<dbReference type="InterPro" id="IPR001073">
    <property type="entry name" value="C1q_dom"/>
</dbReference>
<dbReference type="Gene3D" id="2.60.120.40">
    <property type="match status" value="1"/>
</dbReference>
<keyword evidence="4" id="KW-0175">Coiled coil</keyword>
<protein>
    <recommendedName>
        <fullName evidence="6">C1q domain-containing protein</fullName>
    </recommendedName>
</protein>
<organism evidence="7 8">
    <name type="scientific">Potamilus streckersoni</name>
    <dbReference type="NCBI Taxonomy" id="2493646"/>
    <lineage>
        <taxon>Eukaryota</taxon>
        <taxon>Metazoa</taxon>
        <taxon>Spiralia</taxon>
        <taxon>Lophotrochozoa</taxon>
        <taxon>Mollusca</taxon>
        <taxon>Bivalvia</taxon>
        <taxon>Autobranchia</taxon>
        <taxon>Heteroconchia</taxon>
        <taxon>Palaeoheterodonta</taxon>
        <taxon>Unionida</taxon>
        <taxon>Unionoidea</taxon>
        <taxon>Unionidae</taxon>
        <taxon>Ambleminae</taxon>
        <taxon>Lampsilini</taxon>
        <taxon>Potamilus</taxon>
    </lineage>
</organism>
<evidence type="ECO:0000256" key="4">
    <source>
        <dbReference type="SAM" id="Coils"/>
    </source>
</evidence>
<dbReference type="AlphaFoldDB" id="A0AAE0ST91"/>
<reference evidence="7" key="3">
    <citation type="submission" date="2023-05" db="EMBL/GenBank/DDBJ databases">
        <authorList>
            <person name="Smith C.H."/>
        </authorList>
    </citation>
    <scope>NUCLEOTIDE SEQUENCE</scope>
    <source>
        <strain evidence="7">CHS0354</strain>
        <tissue evidence="7">Mantle</tissue>
    </source>
</reference>
<dbReference type="InterPro" id="IPR008983">
    <property type="entry name" value="Tumour_necrosis_fac-like_dom"/>
</dbReference>
<dbReference type="PANTHER" id="PTHR22923:SF116">
    <property type="entry name" value="C1Q DOMAIN-CONTAINING PROTEIN"/>
    <property type="match status" value="1"/>
</dbReference>
<feature type="domain" description="C1q" evidence="6">
    <location>
        <begin position="54"/>
        <end position="194"/>
    </location>
</feature>
<dbReference type="EMBL" id="JAEAOA010000432">
    <property type="protein sequence ID" value="KAK3597740.1"/>
    <property type="molecule type" value="Genomic_DNA"/>
</dbReference>
<dbReference type="Proteomes" id="UP001195483">
    <property type="component" value="Unassembled WGS sequence"/>
</dbReference>
<name>A0AAE0ST91_9BIVA</name>
<sequence length="202" mass="22516">MASILLLFIILAVTNGNDEVETIRQEVQRLANIVISLQNQVVDLQSQQKRDTRANTPEYGFMAMLSYNIGNLHLNQPIVFDKVITNIGDAYNSQNGMFTCIVSGTYLFNFNIMADTTEYVEAALAVNGIHINNAISDHTGSTIWDMGTSSALLRLREGDVVSVVIQWPDRADNTLHANGFTTFSGYLLRQAESSFIHKRQII</sequence>
<dbReference type="PRINTS" id="PR00007">
    <property type="entry name" value="COMPLEMNTC1Q"/>
</dbReference>
<dbReference type="InterPro" id="IPR050822">
    <property type="entry name" value="Cerebellin_Synaptic_Org"/>
</dbReference>
<evidence type="ECO:0000259" key="6">
    <source>
        <dbReference type="PROSITE" id="PS50871"/>
    </source>
</evidence>
<dbReference type="GO" id="GO:0005576">
    <property type="term" value="C:extracellular region"/>
    <property type="evidence" value="ECO:0007669"/>
    <property type="project" value="UniProtKB-SubCell"/>
</dbReference>
<dbReference type="SUPFAM" id="SSF49842">
    <property type="entry name" value="TNF-like"/>
    <property type="match status" value="1"/>
</dbReference>
<accession>A0AAE0ST91</accession>
<evidence type="ECO:0000256" key="5">
    <source>
        <dbReference type="SAM" id="SignalP"/>
    </source>
</evidence>